<proteinExistence type="predicted"/>
<dbReference type="EMBL" id="CP051169">
    <property type="protein sequence ID" value="QOK96779.1"/>
    <property type="molecule type" value="Genomic_DNA"/>
</dbReference>
<organism evidence="1 2">
    <name type="scientific">Ralstonia solanacearum</name>
    <name type="common">Pseudomonas solanacearum</name>
    <dbReference type="NCBI Taxonomy" id="305"/>
    <lineage>
        <taxon>Bacteria</taxon>
        <taxon>Pseudomonadati</taxon>
        <taxon>Pseudomonadota</taxon>
        <taxon>Betaproteobacteria</taxon>
        <taxon>Burkholderiales</taxon>
        <taxon>Burkholderiaceae</taxon>
        <taxon>Ralstonia</taxon>
        <taxon>Ralstonia solanacearum species complex</taxon>
    </lineage>
</organism>
<evidence type="ECO:0000313" key="2">
    <source>
        <dbReference type="Proteomes" id="UP000593970"/>
    </source>
</evidence>
<name>A0AA92QBC7_RALSL</name>
<dbReference type="AlphaFoldDB" id="A0AA92QBC7"/>
<gene>
    <name evidence="1" type="ORF">HF909_10270</name>
</gene>
<protein>
    <submittedName>
        <fullName evidence="1">Uncharacterized protein</fullName>
    </submittedName>
</protein>
<accession>A0AA92QBC7</accession>
<evidence type="ECO:0000313" key="1">
    <source>
        <dbReference type="EMBL" id="QOK96779.1"/>
    </source>
</evidence>
<sequence>MAETTGTVTAKRSRNGTTIRATGSAAQALFDALVTQVEQAAGGLPAPPECRATINTDS</sequence>
<dbReference type="Proteomes" id="UP000593970">
    <property type="component" value="Chromosome"/>
</dbReference>
<reference evidence="2" key="1">
    <citation type="submission" date="2020-04" db="EMBL/GenBank/DDBJ databases">
        <title>Ralstonia solanacearum UW576, UW763, UW773, and UW774.</title>
        <authorList>
            <person name="Steidl O."/>
            <person name="Truchon A."/>
            <person name="Allen C."/>
        </authorList>
    </citation>
    <scope>NUCLEOTIDE SEQUENCE [LARGE SCALE GENOMIC DNA]</scope>
    <source>
        <strain evidence="2">UW774</strain>
    </source>
</reference>